<dbReference type="FunCoup" id="E1ZYY9">
    <property type="interactions" value="427"/>
</dbReference>
<keyword evidence="1" id="KW-0175">Coiled coil</keyword>
<protein>
    <submittedName>
        <fullName evidence="3">Protein KIAA1524-like protein</fullName>
    </submittedName>
</protein>
<name>E1ZYY9_CAMFO</name>
<dbReference type="OMA" id="HHVQSTE"/>
<dbReference type="InterPro" id="IPR042510">
    <property type="entry name" value="CIP2A"/>
</dbReference>
<dbReference type="KEGG" id="cfo:105258183"/>
<dbReference type="InterPro" id="IPR048701">
    <property type="entry name" value="CIP2A_N"/>
</dbReference>
<gene>
    <name evidence="3" type="ORF">EAG_08476</name>
</gene>
<dbReference type="OrthoDB" id="73401at2759"/>
<proteinExistence type="predicted"/>
<reference evidence="3 4" key="1">
    <citation type="journal article" date="2010" name="Science">
        <title>Genomic comparison of the ants Camponotus floridanus and Harpegnathos saltator.</title>
        <authorList>
            <person name="Bonasio R."/>
            <person name="Zhang G."/>
            <person name="Ye C."/>
            <person name="Mutti N.S."/>
            <person name="Fang X."/>
            <person name="Qin N."/>
            <person name="Donahue G."/>
            <person name="Yang P."/>
            <person name="Li Q."/>
            <person name="Li C."/>
            <person name="Zhang P."/>
            <person name="Huang Z."/>
            <person name="Berger S.L."/>
            <person name="Reinberg D."/>
            <person name="Wang J."/>
            <person name="Liebig J."/>
        </authorList>
    </citation>
    <scope>NUCLEOTIDE SEQUENCE [LARGE SCALE GENOMIC DNA]</scope>
    <source>
        <strain evidence="4">C129</strain>
    </source>
</reference>
<dbReference type="Gene3D" id="1.25.10.10">
    <property type="entry name" value="Leucine-rich Repeat Variant"/>
    <property type="match status" value="1"/>
</dbReference>
<dbReference type="SUPFAM" id="SSF48371">
    <property type="entry name" value="ARM repeat"/>
    <property type="match status" value="1"/>
</dbReference>
<dbReference type="PANTHER" id="PTHR23161:SF2">
    <property type="entry name" value="PROTEIN CIP2A"/>
    <property type="match status" value="1"/>
</dbReference>
<keyword evidence="4" id="KW-1185">Reference proteome</keyword>
<dbReference type="InParanoid" id="E1ZYY9"/>
<dbReference type="InterPro" id="IPR011989">
    <property type="entry name" value="ARM-like"/>
</dbReference>
<feature type="domain" description="CIP2A N-terminal" evidence="2">
    <location>
        <begin position="22"/>
        <end position="305"/>
    </location>
</feature>
<dbReference type="STRING" id="104421.E1ZYY9"/>
<evidence type="ECO:0000313" key="3">
    <source>
        <dbReference type="EMBL" id="EFN73679.1"/>
    </source>
</evidence>
<evidence type="ECO:0000313" key="4">
    <source>
        <dbReference type="Proteomes" id="UP000000311"/>
    </source>
</evidence>
<dbReference type="Pfam" id="PF21044">
    <property type="entry name" value="CIP2A_N"/>
    <property type="match status" value="1"/>
</dbReference>
<dbReference type="AlphaFoldDB" id="E1ZYY9"/>
<dbReference type="Proteomes" id="UP000000311">
    <property type="component" value="Unassembled WGS sequence"/>
</dbReference>
<evidence type="ECO:0000259" key="2">
    <source>
        <dbReference type="Pfam" id="PF21044"/>
    </source>
</evidence>
<evidence type="ECO:0000256" key="1">
    <source>
        <dbReference type="SAM" id="Coils"/>
    </source>
</evidence>
<dbReference type="PANTHER" id="PTHR23161">
    <property type="entry name" value="PROTEIN CIP2A"/>
    <property type="match status" value="1"/>
</dbReference>
<dbReference type="EMBL" id="GL435242">
    <property type="protein sequence ID" value="EFN73679.1"/>
    <property type="molecule type" value="Genomic_DNA"/>
</dbReference>
<feature type="coiled-coil region" evidence="1">
    <location>
        <begin position="644"/>
        <end position="815"/>
    </location>
</feature>
<dbReference type="InterPro" id="IPR016024">
    <property type="entry name" value="ARM-type_fold"/>
</dbReference>
<organism evidence="4">
    <name type="scientific">Camponotus floridanus</name>
    <name type="common">Florida carpenter ant</name>
    <dbReference type="NCBI Taxonomy" id="104421"/>
    <lineage>
        <taxon>Eukaryota</taxon>
        <taxon>Metazoa</taxon>
        <taxon>Ecdysozoa</taxon>
        <taxon>Arthropoda</taxon>
        <taxon>Hexapoda</taxon>
        <taxon>Insecta</taxon>
        <taxon>Pterygota</taxon>
        <taxon>Neoptera</taxon>
        <taxon>Endopterygota</taxon>
        <taxon>Hymenoptera</taxon>
        <taxon>Apocrita</taxon>
        <taxon>Aculeata</taxon>
        <taxon>Formicoidea</taxon>
        <taxon>Formicidae</taxon>
        <taxon>Formicinae</taxon>
        <taxon>Camponotus</taxon>
    </lineage>
</organism>
<sequence length="833" mass="94975">MEKYQHMRAFISAALDYTKHPSESATSAIQRSLGVISVSLDLNVFDPGTSIAAEFYVSLYELMNSVGSRSTLIWSAVDVLQNVCRNVPARQSLIHTYKFTPILARLLEANVTSEKRIRVLKLLQELTYGIKISWQEVYLSYLISTLTQWVVQSKEEEIIALSLGVLVNLCYKNLPAVYTLMRTIDTKAFIRTLLKLQEHVNTSVQCCKLLIILEPTNTNISEKYIMDFASITFTNLKTAMEQKNVFLLRHIVDFFNDVVQNEHSRNILLTYSNYDRDVKNILATLEENTDPECIAVMMEFLLSLVKLKLCVLIPLYPICIKSAMTWVPVEQVCSKALALIRNIIIDSRRTKTCAEVLTEVDPSVLMLITNPEDEINEQNGSQNAEMETKQAELMQLFQEMIKTPAFKKKIMQSFSEHVMRRIFIRVLDNEFSAAGDWTGNFVQNASINLYIYALALTADLATSHSNWLTLYSELLSRKQIQMILALALFTGDEEVKQKVLQLTSSTGFPQECISAVAVCMKELEPLMLIQSNNNVLEVTNKSSLNYTGNELAPLFSVTQEERLDACLAKLKSAFESNQINDIATSAVMELYEYKLAAMRHSERAMQSSLEAANNHGTSLQHRLAQVVAESSRLHQLLFDTQQCLEGIRAEKSVLTRTLHEKEEQSKKAIFVKKQEIESLRKIVTEKSANLEHLNKKLIQCTNELEASKSKINILNKKIQELDNERLTAEKKATDINNKNHELSKHLQNIKDSLSKKEQILEKKNAEIEINQSNISALKQEIQQMVQMLQTHEQTILEKEKDNQRMKAELTDLSRMRDMIFELTAKNKDDLNTS</sequence>
<accession>E1ZYY9</accession>